<dbReference type="PANTHER" id="PTHR31377:SF0">
    <property type="entry name" value="AGMATINE DEIMINASE-RELATED"/>
    <property type="match status" value="1"/>
</dbReference>
<reference evidence="3" key="1">
    <citation type="submission" date="2016-10" db="EMBL/GenBank/DDBJ databases">
        <title>Sequence of Gallionella enrichment culture.</title>
        <authorList>
            <person name="Poehlein A."/>
            <person name="Muehling M."/>
            <person name="Daniel R."/>
        </authorList>
    </citation>
    <scope>NUCLEOTIDE SEQUENCE</scope>
</reference>
<accession>A0A1J5S660</accession>
<dbReference type="SUPFAM" id="SSF55909">
    <property type="entry name" value="Pentein"/>
    <property type="match status" value="1"/>
</dbReference>
<protein>
    <submittedName>
        <fullName evidence="3">Agmatine deiminase</fullName>
        <ecNumber evidence="3">3.5.3.12</ecNumber>
    </submittedName>
</protein>
<dbReference type="Gene3D" id="3.75.10.10">
    <property type="entry name" value="L-arginine/glycine Amidinotransferase, Chain A"/>
    <property type="match status" value="1"/>
</dbReference>
<evidence type="ECO:0000256" key="1">
    <source>
        <dbReference type="ARBA" id="ARBA00022801"/>
    </source>
</evidence>
<comment type="caution">
    <text evidence="3">The sequence shown here is derived from an EMBL/GenBank/DDBJ whole genome shotgun (WGS) entry which is preliminary data.</text>
</comment>
<organism evidence="3">
    <name type="scientific">mine drainage metagenome</name>
    <dbReference type="NCBI Taxonomy" id="410659"/>
    <lineage>
        <taxon>unclassified sequences</taxon>
        <taxon>metagenomes</taxon>
        <taxon>ecological metagenomes</taxon>
    </lineage>
</organism>
<gene>
    <name evidence="3" type="primary">aguA_1</name>
    <name evidence="3" type="ORF">GALL_142320</name>
</gene>
<dbReference type="EC" id="3.5.3.12" evidence="3"/>
<dbReference type="AlphaFoldDB" id="A0A1J5S660"/>
<dbReference type="GO" id="GO:0047632">
    <property type="term" value="F:agmatine deiminase activity"/>
    <property type="evidence" value="ECO:0007669"/>
    <property type="project" value="UniProtKB-EC"/>
</dbReference>
<evidence type="ECO:0000256" key="2">
    <source>
        <dbReference type="SAM" id="MobiDB-lite"/>
    </source>
</evidence>
<keyword evidence="1 3" id="KW-0378">Hydrolase</keyword>
<dbReference type="InterPro" id="IPR007466">
    <property type="entry name" value="Peptidyl-Arg-deiminase_porph"/>
</dbReference>
<evidence type="ECO:0000313" key="3">
    <source>
        <dbReference type="EMBL" id="OIR03610.1"/>
    </source>
</evidence>
<sequence length="363" mass="40737">MSTLSQSKSNSRTATLEAQEATPAAAGFRMPAEWERQRAIWLSWPVREKTWPGHFDLIPAKFAEIVATISRFEDVHINVAQSLQPTARRLIEVARADLARVTLHDHPTDDTWCRDHGPIFVRNDATGEVAITDWDFNAWGGKFSPCENDNAIPSRVAKALNLRRFTPGMILEGGSIEVNGRGMLLTTEICLLNPNRNPHLDRTQIEARLREYLGVMHIYWLGKGIEGDDTDGHVDDLSRFYSPEGIVTAVEKVESDVNYAALRENLERLRALRTPAGGRFSIVELPMPEPCVTDGQRLPASYANFLILNEAVLVPVFRQPRRDAEALDLLRGCFPGREIVPIDCREWVIGRGTLHCISQQQPA</sequence>
<feature type="region of interest" description="Disordered" evidence="2">
    <location>
        <begin position="1"/>
        <end position="29"/>
    </location>
</feature>
<dbReference type="PANTHER" id="PTHR31377">
    <property type="entry name" value="AGMATINE DEIMINASE-RELATED"/>
    <property type="match status" value="1"/>
</dbReference>
<feature type="compositionally biased region" description="Polar residues" evidence="2">
    <location>
        <begin position="1"/>
        <end position="16"/>
    </location>
</feature>
<name>A0A1J5S660_9ZZZZ</name>
<proteinExistence type="predicted"/>
<dbReference type="EMBL" id="MLJW01000064">
    <property type="protein sequence ID" value="OIR03610.1"/>
    <property type="molecule type" value="Genomic_DNA"/>
</dbReference>
<dbReference type="GO" id="GO:0004668">
    <property type="term" value="F:protein-arginine deiminase activity"/>
    <property type="evidence" value="ECO:0007669"/>
    <property type="project" value="InterPro"/>
</dbReference>
<dbReference type="Pfam" id="PF04371">
    <property type="entry name" value="PAD_porph"/>
    <property type="match status" value="1"/>
</dbReference>
<dbReference type="GO" id="GO:0009446">
    <property type="term" value="P:putrescine biosynthetic process"/>
    <property type="evidence" value="ECO:0007669"/>
    <property type="project" value="InterPro"/>
</dbReference>